<sequence length="296" mass="31951">MAGNVLVSSSQIGWLTVGATMRPVRRDVYAGTRCSAFLGCVNCFHSAGRSRRRRAGPGAGGSVAVRAERQSDGAGDGDLDISVFRFTLGIPGLDDSDLPRVLGILFGGLLVLNHAFSLSSMTAAQLGGGGRSSSAGKPNEKQLFALADGLSDSRRQELAWASYTLLRNTDSTACLIWHSGRVVCVRGFWEIPDVDDLKSKSSALAWLDSKLLSNRFAELQEPLYKPNNADVRGLEIIPRGSACLLLQPFPNSTNTEWKGAGQGFLLVTSKTPQAYRRKDRLWIEAIAKKLSEVLPQ</sequence>
<evidence type="ECO:0000313" key="2">
    <source>
        <dbReference type="EMBL" id="OAE35261.1"/>
    </source>
</evidence>
<evidence type="ECO:0000313" key="3">
    <source>
        <dbReference type="Proteomes" id="UP000077202"/>
    </source>
</evidence>
<dbReference type="AlphaFoldDB" id="A0A176WRM6"/>
<dbReference type="PANTHER" id="PTHR36403">
    <property type="entry name" value="PROTEIN COFACTOR ASSEMBLY OF COMPLEX C SUBUNIT B CCB2, CHLOROPLASTIC"/>
    <property type="match status" value="1"/>
</dbReference>
<proteinExistence type="predicted"/>
<dbReference type="PANTHER" id="PTHR36403:SF1">
    <property type="entry name" value="PROTEIN COFACTOR ASSEMBLY OF COMPLEX C SUBUNIT B CCB2, CHLOROPLASTIC"/>
    <property type="match status" value="1"/>
</dbReference>
<organism evidence="2 3">
    <name type="scientific">Marchantia polymorpha subsp. ruderalis</name>
    <dbReference type="NCBI Taxonomy" id="1480154"/>
    <lineage>
        <taxon>Eukaryota</taxon>
        <taxon>Viridiplantae</taxon>
        <taxon>Streptophyta</taxon>
        <taxon>Embryophyta</taxon>
        <taxon>Marchantiophyta</taxon>
        <taxon>Marchantiopsida</taxon>
        <taxon>Marchantiidae</taxon>
        <taxon>Marchantiales</taxon>
        <taxon>Marchantiaceae</taxon>
        <taxon>Marchantia</taxon>
    </lineage>
</organism>
<comment type="caution">
    <text evidence="2">The sequence shown here is derived from an EMBL/GenBank/DDBJ whole genome shotgun (WGS) entry which is preliminary data.</text>
</comment>
<dbReference type="EMBL" id="LVLJ01000203">
    <property type="protein sequence ID" value="OAE35261.1"/>
    <property type="molecule type" value="Genomic_DNA"/>
</dbReference>
<protein>
    <recommendedName>
        <fullName evidence="4">Protein COFACTOR ASSEMBLY OF COMPLEX C SUBUNIT B CCB2, chloroplastic</fullName>
    </recommendedName>
</protein>
<evidence type="ECO:0000256" key="1">
    <source>
        <dbReference type="SAM" id="MobiDB-lite"/>
    </source>
</evidence>
<accession>A0A176WRM6</accession>
<dbReference type="GO" id="GO:0010190">
    <property type="term" value="P:cytochrome b6f complex assembly"/>
    <property type="evidence" value="ECO:0007669"/>
    <property type="project" value="InterPro"/>
</dbReference>
<keyword evidence="3" id="KW-1185">Reference proteome</keyword>
<gene>
    <name evidence="2" type="ORF">AXG93_392s1080</name>
</gene>
<dbReference type="InterPro" id="IPR044970">
    <property type="entry name" value="CCB2"/>
</dbReference>
<dbReference type="Proteomes" id="UP000077202">
    <property type="component" value="Unassembled WGS sequence"/>
</dbReference>
<dbReference type="Pfam" id="PF11152">
    <property type="entry name" value="CCB2_CCB4"/>
    <property type="match status" value="1"/>
</dbReference>
<feature type="region of interest" description="Disordered" evidence="1">
    <location>
        <begin position="50"/>
        <end position="74"/>
    </location>
</feature>
<dbReference type="InterPro" id="IPR021325">
    <property type="entry name" value="CCB2/CCB4"/>
</dbReference>
<evidence type="ECO:0008006" key="4">
    <source>
        <dbReference type="Google" id="ProtNLM"/>
    </source>
</evidence>
<name>A0A176WRM6_MARPO</name>
<reference evidence="2" key="1">
    <citation type="submission" date="2016-03" db="EMBL/GenBank/DDBJ databases">
        <title>Mechanisms controlling the formation of the plant cell surface in tip-growing cells are functionally conserved among land plants.</title>
        <authorList>
            <person name="Honkanen S."/>
            <person name="Jones V.A."/>
            <person name="Morieri G."/>
            <person name="Champion C."/>
            <person name="Hetherington A.J."/>
            <person name="Kelly S."/>
            <person name="Saint-Marcoux D."/>
            <person name="Proust H."/>
            <person name="Prescott H."/>
            <person name="Dolan L."/>
        </authorList>
    </citation>
    <scope>NUCLEOTIDE SEQUENCE [LARGE SCALE GENOMIC DNA]</scope>
    <source>
        <tissue evidence="2">Whole gametophyte</tissue>
    </source>
</reference>